<dbReference type="HAMAP" id="MF_00286">
    <property type="entry name" value="DsbB"/>
    <property type="match status" value="1"/>
</dbReference>
<dbReference type="GO" id="GO:0009055">
    <property type="term" value="F:electron transfer activity"/>
    <property type="evidence" value="ECO:0007669"/>
    <property type="project" value="UniProtKB-UniRule"/>
</dbReference>
<dbReference type="Pfam" id="PF02600">
    <property type="entry name" value="DsbB"/>
    <property type="match status" value="1"/>
</dbReference>
<feature type="topological domain" description="Cytoplasmic" evidence="14">
    <location>
        <begin position="65"/>
        <end position="70"/>
    </location>
</feature>
<dbReference type="OrthoDB" id="3711263at2"/>
<feature type="transmembrane region" description="Helical" evidence="15">
    <location>
        <begin position="71"/>
        <end position="92"/>
    </location>
</feature>
<keyword evidence="5" id="KW-0997">Cell inner membrane</keyword>
<feature type="transmembrane region" description="Helical" evidence="15">
    <location>
        <begin position="43"/>
        <end position="64"/>
    </location>
</feature>
<keyword evidence="9 14" id="KW-0560">Oxidoreductase</keyword>
<dbReference type="InterPro" id="IPR022920">
    <property type="entry name" value="Disulphide_bond_form_DsbB"/>
</dbReference>
<dbReference type="InterPro" id="IPR003752">
    <property type="entry name" value="DiS_bond_form_DsbB/BdbC"/>
</dbReference>
<evidence type="ECO:0000256" key="13">
    <source>
        <dbReference type="ARBA" id="ARBA00023284"/>
    </source>
</evidence>
<reference evidence="17" key="2">
    <citation type="submission" date="2015-08" db="EMBL/GenBank/DDBJ databases">
        <title>Complete DNA Sequence of Pseudomonas syringae pv. actinidiae, the Causal Agent of Kiwifruit Canker Disease.</title>
        <authorList>
            <person name="Rikkerink E.H.A."/>
            <person name="Fineran P.C."/>
        </authorList>
    </citation>
    <scope>NUCLEOTIDE SEQUENCE</scope>
    <source>
        <strain evidence="17">SkMP5</strain>
    </source>
</reference>
<dbReference type="NCBIfam" id="NF003354">
    <property type="entry name" value="PRK04388.1"/>
    <property type="match status" value="1"/>
</dbReference>
<dbReference type="GO" id="GO:0006457">
    <property type="term" value="P:protein folding"/>
    <property type="evidence" value="ECO:0007669"/>
    <property type="project" value="InterPro"/>
</dbReference>
<evidence type="ECO:0000256" key="6">
    <source>
        <dbReference type="ARBA" id="ARBA00022692"/>
    </source>
</evidence>
<comment type="subcellular location">
    <subcellularLocation>
        <location evidence="1">Cell inner membrane</location>
        <topology evidence="1">Multi-pass membrane protein</topology>
    </subcellularLocation>
    <subcellularLocation>
        <location evidence="14">Cell membrane</location>
        <topology evidence="14">Multi-pass membrane protein</topology>
    </subcellularLocation>
</comment>
<dbReference type="Proteomes" id="UP000253740">
    <property type="component" value="Unassembled WGS sequence"/>
</dbReference>
<dbReference type="PANTHER" id="PTHR36570">
    <property type="entry name" value="DISULFIDE BOND FORMATION PROTEIN B"/>
    <property type="match status" value="1"/>
</dbReference>
<keyword evidence="13 14" id="KW-0676">Redox-active center</keyword>
<evidence type="ECO:0000256" key="7">
    <source>
        <dbReference type="ARBA" id="ARBA00022982"/>
    </source>
</evidence>
<feature type="topological domain" description="Periplasmic" evidence="14">
    <location>
        <begin position="30"/>
        <end position="47"/>
    </location>
</feature>
<keyword evidence="12 14" id="KW-0143">Chaperone</keyword>
<keyword evidence="4 14" id="KW-1003">Cell membrane</keyword>
<dbReference type="InterPro" id="IPR023380">
    <property type="entry name" value="DsbB-like_sf"/>
</dbReference>
<evidence type="ECO:0000256" key="11">
    <source>
        <dbReference type="ARBA" id="ARBA00023157"/>
    </source>
</evidence>
<comment type="function">
    <text evidence="14">Required for disulfide bond formation in some periplasmic proteins. Acts by oxidizing the DsbA protein.</text>
</comment>
<evidence type="ECO:0000256" key="15">
    <source>
        <dbReference type="SAM" id="Phobius"/>
    </source>
</evidence>
<organism evidence="17">
    <name type="scientific">Mizugakiibacter sediminis</name>
    <dbReference type="NCBI Taxonomy" id="1475481"/>
    <lineage>
        <taxon>Bacteria</taxon>
        <taxon>Pseudomonadati</taxon>
        <taxon>Pseudomonadota</taxon>
        <taxon>Gammaproteobacteria</taxon>
        <taxon>Lysobacterales</taxon>
        <taxon>Rhodanobacteraceae</taxon>
        <taxon>Mizugakiibacter</taxon>
    </lineage>
</organism>
<dbReference type="InterPro" id="IPR050183">
    <property type="entry name" value="DsbB"/>
</dbReference>
<sequence length="165" mass="18095">MFNPLRWSFRVSFLAGFVACAALLGYALYVQFDLGIEPCPLCIFQRIAFGFMASWFLVGGLHAPRGGGRRVYAALVLLGALAGVAIAARHLWLQSLPPDQVPACGPGLAYMLDAFPLAKTVRMVFTGSGECAAVNWRFLGLSMPFWTLVWYVLLGAWALHAARRR</sequence>
<evidence type="ECO:0000313" key="18">
    <source>
        <dbReference type="Proteomes" id="UP000253740"/>
    </source>
</evidence>
<name>A0A0K8QMI1_9GAMM</name>
<keyword evidence="7 14" id="KW-0249">Electron transport</keyword>
<evidence type="ECO:0000313" key="16">
    <source>
        <dbReference type="EMBL" id="GAN43639.1"/>
    </source>
</evidence>
<gene>
    <name evidence="14" type="primary">dsbB</name>
    <name evidence="16" type="ORF">MBSD_0148</name>
    <name evidence="17" type="ORF">MBSD_n1375</name>
</gene>
<feature type="disulfide bond" description="Redox-active" evidence="14">
    <location>
        <begin position="39"/>
        <end position="42"/>
    </location>
</feature>
<keyword evidence="3 14" id="KW-0813">Transport</keyword>
<feature type="topological domain" description="Cytoplasmic" evidence="14">
    <location>
        <position position="165"/>
    </location>
</feature>
<protein>
    <recommendedName>
        <fullName evidence="14">Disulfide bond formation protein B</fullName>
    </recommendedName>
    <alternativeName>
        <fullName evidence="14">Disulfide oxidoreductase</fullName>
    </alternativeName>
</protein>
<evidence type="ECO:0000256" key="12">
    <source>
        <dbReference type="ARBA" id="ARBA00023186"/>
    </source>
</evidence>
<dbReference type="Gene3D" id="1.20.1550.10">
    <property type="entry name" value="DsbB-like"/>
    <property type="match status" value="1"/>
</dbReference>
<comment type="caution">
    <text evidence="14">Lacks conserved residue(s) required for the propagation of feature annotation.</text>
</comment>
<reference evidence="16" key="1">
    <citation type="submission" date="2015-03" db="EMBL/GenBank/DDBJ databases">
        <title>Draft genome sequence of Mizugakiibacter sediminis skMP5.</title>
        <authorList>
            <person name="Watanabe T."/>
            <person name="Kojima H."/>
            <person name="Fukui M."/>
        </authorList>
    </citation>
    <scope>NUCLEOTIDE SEQUENCE</scope>
    <source>
        <strain evidence="16">SkMP5</strain>
    </source>
</reference>
<proteinExistence type="inferred from homology"/>
<keyword evidence="6 14" id="KW-0812">Transmembrane</keyword>
<dbReference type="GO" id="GO:0015035">
    <property type="term" value="F:protein-disulfide reductase activity"/>
    <property type="evidence" value="ECO:0007669"/>
    <property type="project" value="UniProtKB-UniRule"/>
</dbReference>
<keyword evidence="11 14" id="KW-1015">Disulfide bond</keyword>
<dbReference type="PANTHER" id="PTHR36570:SF3">
    <property type="entry name" value="DISULFIDE BOND FORMATION PROTEIN B"/>
    <property type="match status" value="1"/>
</dbReference>
<comment type="similarity">
    <text evidence="2 14">Belongs to the DsbB family.</text>
</comment>
<dbReference type="EMBL" id="DF970187">
    <property type="protein sequence ID" value="GAP66073.1"/>
    <property type="molecule type" value="Genomic_DNA"/>
</dbReference>
<feature type="transmembrane region" description="Helical" evidence="15">
    <location>
        <begin position="143"/>
        <end position="162"/>
    </location>
</feature>
<evidence type="ECO:0000313" key="17">
    <source>
        <dbReference type="EMBL" id="GAP66073.1"/>
    </source>
</evidence>
<evidence type="ECO:0000256" key="9">
    <source>
        <dbReference type="ARBA" id="ARBA00023002"/>
    </source>
</evidence>
<dbReference type="SUPFAM" id="SSF158442">
    <property type="entry name" value="DsbB-like"/>
    <property type="match status" value="1"/>
</dbReference>
<evidence type="ECO:0000256" key="5">
    <source>
        <dbReference type="ARBA" id="ARBA00022519"/>
    </source>
</evidence>
<keyword evidence="18" id="KW-1185">Reference proteome</keyword>
<evidence type="ECO:0000256" key="14">
    <source>
        <dbReference type="HAMAP-Rule" id="MF_00286"/>
    </source>
</evidence>
<accession>A0A0K8QMI1</accession>
<keyword evidence="8 14" id="KW-1133">Transmembrane helix</keyword>
<evidence type="ECO:0000256" key="4">
    <source>
        <dbReference type="ARBA" id="ARBA00022475"/>
    </source>
</evidence>
<evidence type="ECO:0000256" key="3">
    <source>
        <dbReference type="ARBA" id="ARBA00022448"/>
    </source>
</evidence>
<dbReference type="GO" id="GO:0005886">
    <property type="term" value="C:plasma membrane"/>
    <property type="evidence" value="ECO:0007669"/>
    <property type="project" value="UniProtKB-SubCell"/>
</dbReference>
<evidence type="ECO:0000256" key="1">
    <source>
        <dbReference type="ARBA" id="ARBA00004429"/>
    </source>
</evidence>
<dbReference type="HOGENOM" id="CLU_098660_1_1_6"/>
<dbReference type="RefSeq" id="WP_062536421.1">
    <property type="nucleotide sequence ID" value="NZ_DF970187.1"/>
</dbReference>
<dbReference type="STRING" id="1475481.GCA_000953855_01394"/>
<evidence type="ECO:0000256" key="8">
    <source>
        <dbReference type="ARBA" id="ARBA00022989"/>
    </source>
</evidence>
<feature type="topological domain" description="Cytoplasmic" evidence="14">
    <location>
        <begin position="1"/>
        <end position="12"/>
    </location>
</feature>
<evidence type="ECO:0000256" key="10">
    <source>
        <dbReference type="ARBA" id="ARBA00023136"/>
    </source>
</evidence>
<dbReference type="EMBL" id="DF952378">
    <property type="protein sequence ID" value="GAN43639.1"/>
    <property type="molecule type" value="Genomic_DNA"/>
</dbReference>
<keyword evidence="10 14" id="KW-0472">Membrane</keyword>
<dbReference type="AlphaFoldDB" id="A0A0K8QMI1"/>
<evidence type="ECO:0000256" key="2">
    <source>
        <dbReference type="ARBA" id="ARBA00008823"/>
    </source>
</evidence>